<keyword evidence="2" id="KW-0732">Signal</keyword>
<feature type="compositionally biased region" description="Gly residues" evidence="1">
    <location>
        <begin position="91"/>
        <end position="102"/>
    </location>
</feature>
<feature type="compositionally biased region" description="Gly residues" evidence="1">
    <location>
        <begin position="111"/>
        <end position="122"/>
    </location>
</feature>
<dbReference type="Proteomes" id="UP001497382">
    <property type="component" value="Unassembled WGS sequence"/>
</dbReference>
<keyword evidence="4" id="KW-1185">Reference proteome</keyword>
<dbReference type="EMBL" id="CAXIEN010000082">
    <property type="protein sequence ID" value="CAL1275036.1"/>
    <property type="molecule type" value="Genomic_DNA"/>
</dbReference>
<evidence type="ECO:0000256" key="2">
    <source>
        <dbReference type="SAM" id="SignalP"/>
    </source>
</evidence>
<feature type="compositionally biased region" description="Gly residues" evidence="1">
    <location>
        <begin position="131"/>
        <end position="142"/>
    </location>
</feature>
<evidence type="ECO:0000313" key="3">
    <source>
        <dbReference type="EMBL" id="CAL1275036.1"/>
    </source>
</evidence>
<dbReference type="PRINTS" id="PR01228">
    <property type="entry name" value="EGGSHELL"/>
</dbReference>
<organism evidence="3 4">
    <name type="scientific">Larinioides sclopetarius</name>
    <dbReference type="NCBI Taxonomy" id="280406"/>
    <lineage>
        <taxon>Eukaryota</taxon>
        <taxon>Metazoa</taxon>
        <taxon>Ecdysozoa</taxon>
        <taxon>Arthropoda</taxon>
        <taxon>Chelicerata</taxon>
        <taxon>Arachnida</taxon>
        <taxon>Araneae</taxon>
        <taxon>Araneomorphae</taxon>
        <taxon>Entelegynae</taxon>
        <taxon>Araneoidea</taxon>
        <taxon>Araneidae</taxon>
        <taxon>Larinioides</taxon>
    </lineage>
</organism>
<name>A0AAV1ZV07_9ARAC</name>
<comment type="caution">
    <text evidence="3">The sequence shown here is derived from an EMBL/GenBank/DDBJ whole genome shotgun (WGS) entry which is preliminary data.</text>
</comment>
<gene>
    <name evidence="3" type="ORF">LARSCL_LOCUS7859</name>
</gene>
<evidence type="ECO:0000313" key="4">
    <source>
        <dbReference type="Proteomes" id="UP001497382"/>
    </source>
</evidence>
<feature type="compositionally biased region" description="Gly residues" evidence="1">
    <location>
        <begin position="63"/>
        <end position="83"/>
    </location>
</feature>
<sequence length="424" mass="39613">MIPSKILTLCLVGFVLLANFIDARPAPDESDGKDKLKHVVHRVHKEGEGPGEHVHRVGGGSGVHHFKVGGGGGSGGGGGGGGTHVHHIEEGGGGGGGGGSGGTHVHHIEEGGGGGGEGGSGGTHVHHIEEGGGGGGGGGSGGTHVHHFSTGGSGGGGAGGIGGGGAGGGGAGGGGAGGGGAGGGGAGGGGAGDIGGDLNLSGGGSGGSGGNLNIDADGSGLGGLNIKGFSPDTIKKFKKLLSDNNIDLSKLDLGNLNLGGGGGGAAGGAAAGGAAGGGGIHKFDGKDSLQPAMCDDSINDRYGVGKHFVRGTRDVGFAIVSEAEAILDPLLGFITHGVGQGLKALLCAIEDGFSDFGSDFDSATDIAKHGLVNFFKLQGPHPVLGIPIGIGGIAGEAVKAAVSIAGDAVGGVANAVNEVITNLG</sequence>
<protein>
    <submittedName>
        <fullName evidence="3">Uncharacterized protein</fullName>
    </submittedName>
</protein>
<proteinExistence type="predicted"/>
<dbReference type="AlphaFoldDB" id="A0AAV1ZV07"/>
<feature type="region of interest" description="Disordered" evidence="1">
    <location>
        <begin position="63"/>
        <end position="156"/>
    </location>
</feature>
<feature type="chain" id="PRO_5043673830" evidence="2">
    <location>
        <begin position="24"/>
        <end position="424"/>
    </location>
</feature>
<accession>A0AAV1ZV07</accession>
<evidence type="ECO:0000256" key="1">
    <source>
        <dbReference type="SAM" id="MobiDB-lite"/>
    </source>
</evidence>
<reference evidence="3 4" key="1">
    <citation type="submission" date="2024-04" db="EMBL/GenBank/DDBJ databases">
        <authorList>
            <person name="Rising A."/>
            <person name="Reimegard J."/>
            <person name="Sonavane S."/>
            <person name="Akerstrom W."/>
            <person name="Nylinder S."/>
            <person name="Hedman E."/>
            <person name="Kallberg Y."/>
        </authorList>
    </citation>
    <scope>NUCLEOTIDE SEQUENCE [LARGE SCALE GENOMIC DNA]</scope>
</reference>
<feature type="signal peptide" evidence="2">
    <location>
        <begin position="1"/>
        <end position="23"/>
    </location>
</feature>